<dbReference type="Proteomes" id="UP001201812">
    <property type="component" value="Unassembled WGS sequence"/>
</dbReference>
<dbReference type="FunFam" id="3.30.160.60:FF:000882">
    <property type="entry name" value="Predicted gene, 21060"/>
    <property type="match status" value="1"/>
</dbReference>
<dbReference type="PANTHER" id="PTHR24381">
    <property type="entry name" value="ZINC FINGER PROTEIN"/>
    <property type="match status" value="1"/>
</dbReference>
<feature type="region of interest" description="Disordered" evidence="8">
    <location>
        <begin position="254"/>
        <end position="287"/>
    </location>
</feature>
<evidence type="ECO:0000313" key="10">
    <source>
        <dbReference type="EMBL" id="KAI1699527.1"/>
    </source>
</evidence>
<dbReference type="SMART" id="SM00355">
    <property type="entry name" value="ZnF_C2H2"/>
    <property type="match status" value="8"/>
</dbReference>
<evidence type="ECO:0000256" key="5">
    <source>
        <dbReference type="ARBA" id="ARBA00022833"/>
    </source>
</evidence>
<dbReference type="Gene3D" id="3.30.160.60">
    <property type="entry name" value="Classic Zinc Finger"/>
    <property type="match status" value="7"/>
</dbReference>
<feature type="domain" description="C2H2-type" evidence="9">
    <location>
        <begin position="140"/>
        <end position="167"/>
    </location>
</feature>
<keyword evidence="2" id="KW-0479">Metal-binding</keyword>
<dbReference type="GO" id="GO:0000981">
    <property type="term" value="F:DNA-binding transcription factor activity, RNA polymerase II-specific"/>
    <property type="evidence" value="ECO:0007669"/>
    <property type="project" value="TreeGrafter"/>
</dbReference>
<evidence type="ECO:0000256" key="4">
    <source>
        <dbReference type="ARBA" id="ARBA00022771"/>
    </source>
</evidence>
<keyword evidence="3" id="KW-0677">Repeat</keyword>
<evidence type="ECO:0000256" key="7">
    <source>
        <dbReference type="PROSITE-ProRule" id="PRU00042"/>
    </source>
</evidence>
<dbReference type="SUPFAM" id="SSF57667">
    <property type="entry name" value="beta-beta-alpha zinc fingers"/>
    <property type="match status" value="4"/>
</dbReference>
<accession>A0AAD4MN36</accession>
<feature type="domain" description="C2H2-type" evidence="9">
    <location>
        <begin position="51"/>
        <end position="78"/>
    </location>
</feature>
<dbReference type="EMBL" id="JAKKPZ010000176">
    <property type="protein sequence ID" value="KAI1699527.1"/>
    <property type="molecule type" value="Genomic_DNA"/>
</dbReference>
<keyword evidence="4 7" id="KW-0863">Zinc-finger</keyword>
<dbReference type="PANTHER" id="PTHR24381:SF393">
    <property type="entry name" value="CHROMATIN-LINKED ADAPTOR FOR MSL PROTEINS, ISOFORM B"/>
    <property type="match status" value="1"/>
</dbReference>
<dbReference type="InterPro" id="IPR036236">
    <property type="entry name" value="Znf_C2H2_sf"/>
</dbReference>
<dbReference type="InterPro" id="IPR013087">
    <property type="entry name" value="Znf_C2H2_type"/>
</dbReference>
<dbReference type="GO" id="GO:0005634">
    <property type="term" value="C:nucleus"/>
    <property type="evidence" value="ECO:0007669"/>
    <property type="project" value="UniProtKB-SubCell"/>
</dbReference>
<comment type="subcellular location">
    <subcellularLocation>
        <location evidence="1">Nucleus</location>
    </subcellularLocation>
</comment>
<keyword evidence="6" id="KW-0539">Nucleus</keyword>
<dbReference type="GO" id="GO:0000977">
    <property type="term" value="F:RNA polymerase II transcription regulatory region sequence-specific DNA binding"/>
    <property type="evidence" value="ECO:0007669"/>
    <property type="project" value="TreeGrafter"/>
</dbReference>
<feature type="compositionally biased region" description="Basic and acidic residues" evidence="8">
    <location>
        <begin position="273"/>
        <end position="283"/>
    </location>
</feature>
<dbReference type="FunFam" id="3.30.160.60:FF:000448">
    <property type="entry name" value="RE1-silencing transcription factor A"/>
    <property type="match status" value="2"/>
</dbReference>
<evidence type="ECO:0000256" key="8">
    <source>
        <dbReference type="SAM" id="MobiDB-lite"/>
    </source>
</evidence>
<evidence type="ECO:0000256" key="3">
    <source>
        <dbReference type="ARBA" id="ARBA00022737"/>
    </source>
</evidence>
<protein>
    <submittedName>
        <fullName evidence="10">C2H2-type zinc-finger domain-containing protein</fullName>
    </submittedName>
</protein>
<dbReference type="PROSITE" id="PS50157">
    <property type="entry name" value="ZINC_FINGER_C2H2_2"/>
    <property type="match status" value="4"/>
</dbReference>
<dbReference type="Pfam" id="PF00096">
    <property type="entry name" value="zf-C2H2"/>
    <property type="match status" value="1"/>
</dbReference>
<evidence type="ECO:0000259" key="9">
    <source>
        <dbReference type="PROSITE" id="PS50157"/>
    </source>
</evidence>
<dbReference type="AlphaFoldDB" id="A0AAD4MN36"/>
<name>A0AAD4MN36_9BILA</name>
<reference evidence="10" key="1">
    <citation type="submission" date="2022-01" db="EMBL/GenBank/DDBJ databases">
        <title>Genome Sequence Resource for Two Populations of Ditylenchus destructor, the Migratory Endoparasitic Phytonematode.</title>
        <authorList>
            <person name="Zhang H."/>
            <person name="Lin R."/>
            <person name="Xie B."/>
        </authorList>
    </citation>
    <scope>NUCLEOTIDE SEQUENCE</scope>
    <source>
        <strain evidence="10">BazhouSP</strain>
    </source>
</reference>
<keyword evidence="5" id="KW-0862">Zinc</keyword>
<evidence type="ECO:0000256" key="6">
    <source>
        <dbReference type="ARBA" id="ARBA00023242"/>
    </source>
</evidence>
<dbReference type="Pfam" id="PF13909">
    <property type="entry name" value="zf-H2C2_5"/>
    <property type="match status" value="1"/>
</dbReference>
<comment type="caution">
    <text evidence="10">The sequence shown here is derived from an EMBL/GenBank/DDBJ whole genome shotgun (WGS) entry which is preliminary data.</text>
</comment>
<keyword evidence="11" id="KW-1185">Reference proteome</keyword>
<organism evidence="10 11">
    <name type="scientific">Ditylenchus destructor</name>
    <dbReference type="NCBI Taxonomy" id="166010"/>
    <lineage>
        <taxon>Eukaryota</taxon>
        <taxon>Metazoa</taxon>
        <taxon>Ecdysozoa</taxon>
        <taxon>Nematoda</taxon>
        <taxon>Chromadorea</taxon>
        <taxon>Rhabditida</taxon>
        <taxon>Tylenchina</taxon>
        <taxon>Tylenchomorpha</taxon>
        <taxon>Sphaerularioidea</taxon>
        <taxon>Anguinidae</taxon>
        <taxon>Anguininae</taxon>
        <taxon>Ditylenchus</taxon>
    </lineage>
</organism>
<evidence type="ECO:0000256" key="2">
    <source>
        <dbReference type="ARBA" id="ARBA00022723"/>
    </source>
</evidence>
<proteinExistence type="predicted"/>
<evidence type="ECO:0000313" key="11">
    <source>
        <dbReference type="Proteomes" id="UP001201812"/>
    </source>
</evidence>
<feature type="domain" description="C2H2-type" evidence="9">
    <location>
        <begin position="105"/>
        <end position="139"/>
    </location>
</feature>
<evidence type="ECO:0000256" key="1">
    <source>
        <dbReference type="ARBA" id="ARBA00004123"/>
    </source>
</evidence>
<feature type="domain" description="C2H2-type" evidence="9">
    <location>
        <begin position="23"/>
        <end position="50"/>
    </location>
</feature>
<gene>
    <name evidence="10" type="ORF">DdX_17281</name>
</gene>
<dbReference type="PROSITE" id="PS00028">
    <property type="entry name" value="ZINC_FINGER_C2H2_1"/>
    <property type="match status" value="1"/>
</dbReference>
<dbReference type="GO" id="GO:0008270">
    <property type="term" value="F:zinc ion binding"/>
    <property type="evidence" value="ECO:0007669"/>
    <property type="project" value="UniProtKB-KW"/>
</dbReference>
<sequence length="341" mass="38468">MAASSSTTNALPELIIEVQKRPHKCDQCSFSSVQKRDLEAHKRTHTGETPYKCDQCSYASAQAGILARHMRTHTGEKPHKCHLCSFATIYKTQLAQHHRKHEARDICAHTLENGQRCGYVGPTREAFERHLRIHTGEKPYKCDQCSYSSARSSNLVVHKRTHSGEKPYKCDFCSYRCVSGSDLKKHIGRMHVENPASSTNDTDNSQLDHLQPAANEILDILQDDHDSLLGDLNGIEELDKSTTQAAPELHVEDDSHWIGGPNVDAEQANTSELSKKEKKDKAPTKRRQCSYASATQSALTVHSHIHRRKKSESYYKCNICTYYTSCEKAFNIHAKRAHKVS</sequence>